<keyword evidence="7" id="KW-1185">Reference proteome</keyword>
<proteinExistence type="predicted"/>
<organism evidence="6 7">
    <name type="scientific">Streptomyces natalensis ATCC 27448</name>
    <dbReference type="NCBI Taxonomy" id="1240678"/>
    <lineage>
        <taxon>Bacteria</taxon>
        <taxon>Bacillati</taxon>
        <taxon>Actinomycetota</taxon>
        <taxon>Actinomycetes</taxon>
        <taxon>Kitasatosporales</taxon>
        <taxon>Streptomycetaceae</taxon>
        <taxon>Streptomyces</taxon>
    </lineage>
</organism>
<dbReference type="Proteomes" id="UP000032458">
    <property type="component" value="Unassembled WGS sequence"/>
</dbReference>
<keyword evidence="3 5" id="KW-1133">Transmembrane helix</keyword>
<dbReference type="InterPro" id="IPR003689">
    <property type="entry name" value="ZIP"/>
</dbReference>
<evidence type="ECO:0000256" key="2">
    <source>
        <dbReference type="ARBA" id="ARBA00022692"/>
    </source>
</evidence>
<protein>
    <submittedName>
        <fullName evidence="6">Zinc permease</fullName>
    </submittedName>
</protein>
<dbReference type="PANTHER" id="PTHR11040:SF205">
    <property type="entry name" value="ZINC TRANSPORTER ZUPT"/>
    <property type="match status" value="1"/>
</dbReference>
<feature type="transmembrane region" description="Helical" evidence="5">
    <location>
        <begin position="73"/>
        <end position="93"/>
    </location>
</feature>
<evidence type="ECO:0000256" key="5">
    <source>
        <dbReference type="SAM" id="Phobius"/>
    </source>
</evidence>
<feature type="transmembrane region" description="Helical" evidence="5">
    <location>
        <begin position="256"/>
        <end position="275"/>
    </location>
</feature>
<keyword evidence="4 5" id="KW-0472">Membrane</keyword>
<feature type="transmembrane region" description="Helical" evidence="5">
    <location>
        <begin position="6"/>
        <end position="23"/>
    </location>
</feature>
<gene>
    <name evidence="6" type="ORF">SNA_22715</name>
</gene>
<dbReference type="PANTHER" id="PTHR11040">
    <property type="entry name" value="ZINC/IRON TRANSPORTER"/>
    <property type="match status" value="1"/>
</dbReference>
<accession>A0A0D7CIG0</accession>
<name>A0A0D7CIG0_9ACTN</name>
<evidence type="ECO:0000256" key="4">
    <source>
        <dbReference type="ARBA" id="ARBA00023136"/>
    </source>
</evidence>
<evidence type="ECO:0000256" key="3">
    <source>
        <dbReference type="ARBA" id="ARBA00022989"/>
    </source>
</evidence>
<evidence type="ECO:0000313" key="6">
    <source>
        <dbReference type="EMBL" id="KIZ16044.1"/>
    </source>
</evidence>
<feature type="transmembrane region" description="Helical" evidence="5">
    <location>
        <begin position="35"/>
        <end position="53"/>
    </location>
</feature>
<dbReference type="Pfam" id="PF02535">
    <property type="entry name" value="Zip"/>
    <property type="match status" value="1"/>
</dbReference>
<dbReference type="PATRIC" id="fig|1240678.4.peg.4842"/>
<dbReference type="EMBL" id="JRKI01000029">
    <property type="protein sequence ID" value="KIZ16044.1"/>
    <property type="molecule type" value="Genomic_DNA"/>
</dbReference>
<feature type="transmembrane region" description="Helical" evidence="5">
    <location>
        <begin position="195"/>
        <end position="217"/>
    </location>
</feature>
<dbReference type="GO" id="GO:0005385">
    <property type="term" value="F:zinc ion transmembrane transporter activity"/>
    <property type="evidence" value="ECO:0007669"/>
    <property type="project" value="TreeGrafter"/>
</dbReference>
<sequence length="276" mass="27994">MSSTNIALLGAIAGFTIYLGLPIGRLRTPTPRLKAGLNAVAIGILLFLVWDVLTHAWEPIDEGLSKHQWGPVASGGAVLAAGLGIGLVGLVYYDGWIARRRQAAAQRPAGPGAAAVTELAPAVRSQAGSLALMIATGIGLHNFAEGLAIGNSAAQGELSLAVLLIIGFGLHNATEGFGIVAPLAAEGERPSWATLLWLGLIGGGPTFLGTVVGQHLVNDTLSIAFLGLAAGSILYVVIELLAVARKAGLKNLTTSCIFLGLILGFATDAVVTAAGA</sequence>
<keyword evidence="2 5" id="KW-0812">Transmembrane</keyword>
<feature type="transmembrane region" description="Helical" evidence="5">
    <location>
        <begin position="223"/>
        <end position="244"/>
    </location>
</feature>
<dbReference type="AlphaFoldDB" id="A0A0D7CIG0"/>
<evidence type="ECO:0000313" key="7">
    <source>
        <dbReference type="Proteomes" id="UP000032458"/>
    </source>
</evidence>
<evidence type="ECO:0000256" key="1">
    <source>
        <dbReference type="ARBA" id="ARBA00004141"/>
    </source>
</evidence>
<dbReference type="RefSeq" id="WP_044366274.1">
    <property type="nucleotide sequence ID" value="NZ_JRKI01000029.1"/>
</dbReference>
<comment type="caution">
    <text evidence="6">The sequence shown here is derived from an EMBL/GenBank/DDBJ whole genome shotgun (WGS) entry which is preliminary data.</text>
</comment>
<dbReference type="GO" id="GO:0016020">
    <property type="term" value="C:membrane"/>
    <property type="evidence" value="ECO:0007669"/>
    <property type="project" value="UniProtKB-SubCell"/>
</dbReference>
<reference evidence="6 7" key="1">
    <citation type="submission" date="2014-09" db="EMBL/GenBank/DDBJ databases">
        <title>Draft genome sequence of Streptomyces natalensis ATCC 27448, producer of the antifungal pimaricin.</title>
        <authorList>
            <person name="Mendes M.V."/>
            <person name="Beites T."/>
            <person name="Pires S."/>
            <person name="Santos C.L."/>
            <person name="Moradas-Ferreira P."/>
        </authorList>
    </citation>
    <scope>NUCLEOTIDE SEQUENCE [LARGE SCALE GENOMIC DNA]</scope>
    <source>
        <strain evidence="6 7">ATCC 27448</strain>
    </source>
</reference>
<comment type="subcellular location">
    <subcellularLocation>
        <location evidence="1">Membrane</location>
        <topology evidence="1">Multi-pass membrane protein</topology>
    </subcellularLocation>
</comment>